<gene>
    <name evidence="2" type="ORF">QTJ16_003865</name>
</gene>
<keyword evidence="3" id="KW-1185">Reference proteome</keyword>
<sequence length="248" mass="28021">MPFNELQRRDSWPPTVLRLHASEDPEDTEAIDQDPFSFFLTPPEDIDELLDGDLELDLSAGIETPESESEEPVREVSPSSLQRALLDDDSDQEDDEDFEFGLAMPLSLKHFTQRISHPSSDGRKSRTGQRTGLGIVIPKTQGSARGRTKVRLAPSRTGRGRGQTRSLPVRKRSWRVPSPGIYSIREERESDDEKRDVKDMSKEKGDGTKSAPATTRVEQLVMQVPDKTKIVKRVHWAANLRTRYDDLA</sequence>
<dbReference type="AlphaFoldDB" id="A0AAD9T1Q7"/>
<dbReference type="EMBL" id="JAUBYV010000005">
    <property type="protein sequence ID" value="KAK2626690.1"/>
    <property type="molecule type" value="Genomic_DNA"/>
</dbReference>
<feature type="region of interest" description="Disordered" evidence="1">
    <location>
        <begin position="111"/>
        <end position="215"/>
    </location>
</feature>
<evidence type="ECO:0000313" key="2">
    <source>
        <dbReference type="EMBL" id="KAK2626690.1"/>
    </source>
</evidence>
<organism evidence="2 3">
    <name type="scientific">Diplocarpon rosae</name>
    <dbReference type="NCBI Taxonomy" id="946125"/>
    <lineage>
        <taxon>Eukaryota</taxon>
        <taxon>Fungi</taxon>
        <taxon>Dikarya</taxon>
        <taxon>Ascomycota</taxon>
        <taxon>Pezizomycotina</taxon>
        <taxon>Leotiomycetes</taxon>
        <taxon>Helotiales</taxon>
        <taxon>Drepanopezizaceae</taxon>
        <taxon>Diplocarpon</taxon>
    </lineage>
</organism>
<feature type="compositionally biased region" description="Acidic residues" evidence="1">
    <location>
        <begin position="87"/>
        <end position="96"/>
    </location>
</feature>
<accession>A0AAD9T1Q7</accession>
<protein>
    <submittedName>
        <fullName evidence="2">Uncharacterized protein</fullName>
    </submittedName>
</protein>
<reference evidence="2" key="1">
    <citation type="submission" date="2023-06" db="EMBL/GenBank/DDBJ databases">
        <title>Draft genome of Marssonina rosae.</title>
        <authorList>
            <person name="Cheng Q."/>
        </authorList>
    </citation>
    <scope>NUCLEOTIDE SEQUENCE</scope>
    <source>
        <strain evidence="2">R4</strain>
    </source>
</reference>
<feature type="region of interest" description="Disordered" evidence="1">
    <location>
        <begin position="21"/>
        <end position="44"/>
    </location>
</feature>
<comment type="caution">
    <text evidence="2">The sequence shown here is derived from an EMBL/GenBank/DDBJ whole genome shotgun (WGS) entry which is preliminary data.</text>
</comment>
<feature type="region of interest" description="Disordered" evidence="1">
    <location>
        <begin position="58"/>
        <end position="96"/>
    </location>
</feature>
<dbReference type="Proteomes" id="UP001285354">
    <property type="component" value="Unassembled WGS sequence"/>
</dbReference>
<name>A0AAD9T1Q7_9HELO</name>
<evidence type="ECO:0000256" key="1">
    <source>
        <dbReference type="SAM" id="MobiDB-lite"/>
    </source>
</evidence>
<evidence type="ECO:0000313" key="3">
    <source>
        <dbReference type="Proteomes" id="UP001285354"/>
    </source>
</evidence>
<feature type="compositionally biased region" description="Basic and acidic residues" evidence="1">
    <location>
        <begin position="184"/>
        <end position="207"/>
    </location>
</feature>
<proteinExistence type="predicted"/>